<dbReference type="EMBL" id="JAXIOK010000018">
    <property type="protein sequence ID" value="KAK4749038.1"/>
    <property type="molecule type" value="Genomic_DNA"/>
</dbReference>
<organism evidence="1 2">
    <name type="scientific">Trapa incisa</name>
    <dbReference type="NCBI Taxonomy" id="236973"/>
    <lineage>
        <taxon>Eukaryota</taxon>
        <taxon>Viridiplantae</taxon>
        <taxon>Streptophyta</taxon>
        <taxon>Embryophyta</taxon>
        <taxon>Tracheophyta</taxon>
        <taxon>Spermatophyta</taxon>
        <taxon>Magnoliopsida</taxon>
        <taxon>eudicotyledons</taxon>
        <taxon>Gunneridae</taxon>
        <taxon>Pentapetalae</taxon>
        <taxon>rosids</taxon>
        <taxon>malvids</taxon>
        <taxon>Myrtales</taxon>
        <taxon>Lythraceae</taxon>
        <taxon>Trapa</taxon>
    </lineage>
</organism>
<dbReference type="Proteomes" id="UP001345219">
    <property type="component" value="Chromosome 21"/>
</dbReference>
<reference evidence="1 2" key="1">
    <citation type="journal article" date="2023" name="Hortic Res">
        <title>Pangenome of water caltrop reveals structural variations and asymmetric subgenome divergence after allopolyploidization.</title>
        <authorList>
            <person name="Zhang X."/>
            <person name="Chen Y."/>
            <person name="Wang L."/>
            <person name="Yuan Y."/>
            <person name="Fang M."/>
            <person name="Shi L."/>
            <person name="Lu R."/>
            <person name="Comes H.P."/>
            <person name="Ma Y."/>
            <person name="Chen Y."/>
            <person name="Huang G."/>
            <person name="Zhou Y."/>
            <person name="Zheng Z."/>
            <person name="Qiu Y."/>
        </authorList>
    </citation>
    <scope>NUCLEOTIDE SEQUENCE [LARGE SCALE GENOMIC DNA]</scope>
    <source>
        <tissue evidence="1">Roots</tissue>
    </source>
</reference>
<evidence type="ECO:0000313" key="1">
    <source>
        <dbReference type="EMBL" id="KAK4749038.1"/>
    </source>
</evidence>
<accession>A0AAN7GRC5</accession>
<protein>
    <submittedName>
        <fullName evidence="1">Uncharacterized protein</fullName>
    </submittedName>
</protein>
<name>A0AAN7GRC5_9MYRT</name>
<proteinExistence type="predicted"/>
<evidence type="ECO:0000313" key="2">
    <source>
        <dbReference type="Proteomes" id="UP001345219"/>
    </source>
</evidence>
<sequence length="193" mass="20971">MPSAALALSPSTSFIKVQNQSLIICLARLSLVQPPCPCMAPRIDARAISSRFLVLSSKKREDGLKVKVAASDLGSTVRMMARGNRTGQLGHFNLESCLVSGHEGISISSNSHNISICLRDCDHPAHGDIQSPLKTKDHPRSTCNNFTPCCSTHNGEPLDKFCHSYLQSAASEGLNVKQLFTRSLLFGICFHSY</sequence>
<dbReference type="AlphaFoldDB" id="A0AAN7GRC5"/>
<comment type="caution">
    <text evidence="1">The sequence shown here is derived from an EMBL/GenBank/DDBJ whole genome shotgun (WGS) entry which is preliminary data.</text>
</comment>
<gene>
    <name evidence="1" type="ORF">SAY87_026487</name>
</gene>
<keyword evidence="2" id="KW-1185">Reference proteome</keyword>